<proteinExistence type="predicted"/>
<feature type="transmembrane region" description="Helical" evidence="4">
    <location>
        <begin position="36"/>
        <end position="55"/>
    </location>
</feature>
<keyword evidence="4" id="KW-1133">Transmembrane helix</keyword>
<evidence type="ECO:0000313" key="7">
    <source>
        <dbReference type="Proteomes" id="UP000199068"/>
    </source>
</evidence>
<dbReference type="SUPFAM" id="SSF46894">
    <property type="entry name" value="C-terminal effector domain of the bipartite response regulators"/>
    <property type="match status" value="1"/>
</dbReference>
<dbReference type="SMART" id="SM00421">
    <property type="entry name" value="HTH_LUXR"/>
    <property type="match status" value="1"/>
</dbReference>
<dbReference type="STRING" id="1121325.SAMN04515677_101104"/>
<feature type="transmembrane region" description="Helical" evidence="4">
    <location>
        <begin position="168"/>
        <end position="190"/>
    </location>
</feature>
<name>A0A1G9I4H0_9FIRM</name>
<evidence type="ECO:0000256" key="1">
    <source>
        <dbReference type="ARBA" id="ARBA00023015"/>
    </source>
</evidence>
<feature type="transmembrane region" description="Helical" evidence="4">
    <location>
        <begin position="6"/>
        <end position="24"/>
    </location>
</feature>
<evidence type="ECO:0000256" key="3">
    <source>
        <dbReference type="ARBA" id="ARBA00023163"/>
    </source>
</evidence>
<keyword evidence="4" id="KW-0472">Membrane</keyword>
<feature type="domain" description="HTH luxR-type" evidence="5">
    <location>
        <begin position="252"/>
        <end position="317"/>
    </location>
</feature>
<reference evidence="6 7" key="1">
    <citation type="submission" date="2016-10" db="EMBL/GenBank/DDBJ databases">
        <authorList>
            <person name="de Groot N.N."/>
        </authorList>
    </citation>
    <scope>NUCLEOTIDE SEQUENCE [LARGE SCALE GENOMIC DNA]</scope>
    <source>
        <strain evidence="6 7">DSM 797</strain>
    </source>
</reference>
<feature type="transmembrane region" description="Helical" evidence="4">
    <location>
        <begin position="102"/>
        <end position="121"/>
    </location>
</feature>
<dbReference type="PANTHER" id="PTHR44688">
    <property type="entry name" value="DNA-BINDING TRANSCRIPTIONAL ACTIVATOR DEVR_DOSR"/>
    <property type="match status" value="1"/>
</dbReference>
<dbReference type="InterPro" id="IPR016032">
    <property type="entry name" value="Sig_transdc_resp-reg_C-effctor"/>
</dbReference>
<dbReference type="GO" id="GO:0003677">
    <property type="term" value="F:DNA binding"/>
    <property type="evidence" value="ECO:0007669"/>
    <property type="project" value="UniProtKB-KW"/>
</dbReference>
<evidence type="ECO:0000256" key="4">
    <source>
        <dbReference type="SAM" id="Phobius"/>
    </source>
</evidence>
<gene>
    <name evidence="6" type="ORF">SAMN04515677_101104</name>
</gene>
<dbReference type="GO" id="GO:0006355">
    <property type="term" value="P:regulation of DNA-templated transcription"/>
    <property type="evidence" value="ECO:0007669"/>
    <property type="project" value="InterPro"/>
</dbReference>
<dbReference type="Pfam" id="PF00196">
    <property type="entry name" value="GerE"/>
    <property type="match status" value="1"/>
</dbReference>
<evidence type="ECO:0000259" key="5">
    <source>
        <dbReference type="PROSITE" id="PS50043"/>
    </source>
</evidence>
<evidence type="ECO:0000256" key="2">
    <source>
        <dbReference type="ARBA" id="ARBA00023125"/>
    </source>
</evidence>
<dbReference type="AlphaFoldDB" id="A0A1G9I4H0"/>
<dbReference type="RefSeq" id="WP_092721808.1">
    <property type="nucleotide sequence ID" value="NZ_FNGW01000001.1"/>
</dbReference>
<feature type="transmembrane region" description="Helical" evidence="4">
    <location>
        <begin position="127"/>
        <end position="148"/>
    </location>
</feature>
<sequence>MDITLFIYNIFLIILYTCAIVYSFHLNVCKKQPLYLAINVMFVLFILDNVIIYMTEFFDKFSSFYDLQFMTIPSFKTLIMMSIVIVYFLIQKYTLNKSFTTLDYLMLALLSICVLFIPLALNGALMVWSYYLPYQLITIYLSLVGLKYIKSNSNLLNKNPYMNLYKKILKYTLIFSFLIIIEDTIVIFSFDVYSDILVKINNRSVSEDILTIIYAVYAIKYCSSKINSLLKVENNVSNETKNIDFISSAFYEFVQHYNLTNREQDILKLLLQNKNNQEISENLFISIGTVKTHIHNIFQKVDVSKRNMLIDIYKEFDSDISNITSET</sequence>
<dbReference type="InterPro" id="IPR036388">
    <property type="entry name" value="WH-like_DNA-bd_sf"/>
</dbReference>
<keyword evidence="7" id="KW-1185">Reference proteome</keyword>
<keyword evidence="1" id="KW-0805">Transcription regulation</keyword>
<keyword evidence="2" id="KW-0238">DNA-binding</keyword>
<dbReference type="EMBL" id="FNGW01000001">
    <property type="protein sequence ID" value="SDL20150.1"/>
    <property type="molecule type" value="Genomic_DNA"/>
</dbReference>
<dbReference type="PROSITE" id="PS50043">
    <property type="entry name" value="HTH_LUXR_2"/>
    <property type="match status" value="1"/>
</dbReference>
<evidence type="ECO:0000313" key="6">
    <source>
        <dbReference type="EMBL" id="SDL20150.1"/>
    </source>
</evidence>
<dbReference type="PANTHER" id="PTHR44688:SF16">
    <property type="entry name" value="DNA-BINDING TRANSCRIPTIONAL ACTIVATOR DEVR_DOSR"/>
    <property type="match status" value="1"/>
</dbReference>
<dbReference type="InterPro" id="IPR000792">
    <property type="entry name" value="Tscrpt_reg_LuxR_C"/>
</dbReference>
<feature type="transmembrane region" description="Helical" evidence="4">
    <location>
        <begin position="67"/>
        <end position="90"/>
    </location>
</feature>
<keyword evidence="4" id="KW-0812">Transmembrane</keyword>
<organism evidence="6 7">
    <name type="scientific">Romboutsia lituseburensis DSM 797</name>
    <dbReference type="NCBI Taxonomy" id="1121325"/>
    <lineage>
        <taxon>Bacteria</taxon>
        <taxon>Bacillati</taxon>
        <taxon>Bacillota</taxon>
        <taxon>Clostridia</taxon>
        <taxon>Peptostreptococcales</taxon>
        <taxon>Peptostreptococcaceae</taxon>
        <taxon>Romboutsia</taxon>
    </lineage>
</organism>
<accession>A0A1G9I4H0</accession>
<protein>
    <submittedName>
        <fullName evidence="6">Regulatory protein, luxR family</fullName>
    </submittedName>
</protein>
<dbReference type="PRINTS" id="PR00038">
    <property type="entry name" value="HTHLUXR"/>
</dbReference>
<dbReference type="CDD" id="cd06170">
    <property type="entry name" value="LuxR_C_like"/>
    <property type="match status" value="1"/>
</dbReference>
<keyword evidence="3" id="KW-0804">Transcription</keyword>
<dbReference type="Gene3D" id="1.10.10.10">
    <property type="entry name" value="Winged helix-like DNA-binding domain superfamily/Winged helix DNA-binding domain"/>
    <property type="match status" value="1"/>
</dbReference>
<dbReference type="Proteomes" id="UP000199068">
    <property type="component" value="Unassembled WGS sequence"/>
</dbReference>